<dbReference type="EMBL" id="QKYT01000150">
    <property type="protein sequence ID" value="RIA91541.1"/>
    <property type="molecule type" value="Genomic_DNA"/>
</dbReference>
<protein>
    <submittedName>
        <fullName evidence="1">Uncharacterized protein</fullName>
    </submittedName>
</protein>
<dbReference type="Gene3D" id="1.25.40.10">
    <property type="entry name" value="Tetratricopeptide repeat domain"/>
    <property type="match status" value="1"/>
</dbReference>
<dbReference type="InterPro" id="IPR011990">
    <property type="entry name" value="TPR-like_helical_dom_sf"/>
</dbReference>
<evidence type="ECO:0000313" key="1">
    <source>
        <dbReference type="EMBL" id="RIA91541.1"/>
    </source>
</evidence>
<organism evidence="1 2">
    <name type="scientific">Glomus cerebriforme</name>
    <dbReference type="NCBI Taxonomy" id="658196"/>
    <lineage>
        <taxon>Eukaryota</taxon>
        <taxon>Fungi</taxon>
        <taxon>Fungi incertae sedis</taxon>
        <taxon>Mucoromycota</taxon>
        <taxon>Glomeromycotina</taxon>
        <taxon>Glomeromycetes</taxon>
        <taxon>Glomerales</taxon>
        <taxon>Glomeraceae</taxon>
        <taxon>Glomus</taxon>
    </lineage>
</organism>
<dbReference type="Proteomes" id="UP000265703">
    <property type="component" value="Unassembled WGS sequence"/>
</dbReference>
<reference evidence="1 2" key="1">
    <citation type="submission" date="2018-06" db="EMBL/GenBank/DDBJ databases">
        <title>Comparative genomics reveals the genomic features of Rhizophagus irregularis, R. cerebriforme, R. diaphanum and Gigaspora rosea, and their symbiotic lifestyle signature.</title>
        <authorList>
            <person name="Morin E."/>
            <person name="San Clemente H."/>
            <person name="Chen E.C.H."/>
            <person name="De La Providencia I."/>
            <person name="Hainaut M."/>
            <person name="Kuo A."/>
            <person name="Kohler A."/>
            <person name="Murat C."/>
            <person name="Tang N."/>
            <person name="Roy S."/>
            <person name="Loubradou J."/>
            <person name="Henrissat B."/>
            <person name="Grigoriev I.V."/>
            <person name="Corradi N."/>
            <person name="Roux C."/>
            <person name="Martin F.M."/>
        </authorList>
    </citation>
    <scope>NUCLEOTIDE SEQUENCE [LARGE SCALE GENOMIC DNA]</scope>
    <source>
        <strain evidence="1 2">DAOM 227022</strain>
    </source>
</reference>
<dbReference type="SMART" id="SM00671">
    <property type="entry name" value="SEL1"/>
    <property type="match status" value="1"/>
</dbReference>
<accession>A0A397T909</accession>
<proteinExistence type="predicted"/>
<keyword evidence="2" id="KW-1185">Reference proteome</keyword>
<sequence length="173" mass="19901">MYNIGVIIWQISSGYRLFHPEAENENEVVQHSLGERYMDDIDLEKAIYWYQKAAEKGDKITLYNLEVNEEKALKLYEKGYEFLQCNLAKCYQLGITIEKFEVKTFNIIKNKPNNSIDYLNAIPSNNNVSSANLNFVTNVISQPNKGKITGELENGAFDSSIYDIRRSEILNLS</sequence>
<dbReference type="SUPFAM" id="SSF81901">
    <property type="entry name" value="HCP-like"/>
    <property type="match status" value="1"/>
</dbReference>
<dbReference type="InterPro" id="IPR006597">
    <property type="entry name" value="Sel1-like"/>
</dbReference>
<name>A0A397T909_9GLOM</name>
<dbReference type="AlphaFoldDB" id="A0A397T909"/>
<comment type="caution">
    <text evidence="1">The sequence shown here is derived from an EMBL/GenBank/DDBJ whole genome shotgun (WGS) entry which is preliminary data.</text>
</comment>
<dbReference type="Pfam" id="PF08238">
    <property type="entry name" value="Sel1"/>
    <property type="match status" value="3"/>
</dbReference>
<evidence type="ECO:0000313" key="2">
    <source>
        <dbReference type="Proteomes" id="UP000265703"/>
    </source>
</evidence>
<gene>
    <name evidence="1" type="ORF">C1645_875382</name>
</gene>